<evidence type="ECO:0000256" key="5">
    <source>
        <dbReference type="ARBA" id="ARBA00076740"/>
    </source>
</evidence>
<dbReference type="InterPro" id="IPR050231">
    <property type="entry name" value="Iron_ascorbate_oxido_reductase"/>
</dbReference>
<dbReference type="EMBL" id="JARYMX010000008">
    <property type="protein sequence ID" value="KAJ9537586.1"/>
    <property type="molecule type" value="Genomic_DNA"/>
</dbReference>
<evidence type="ECO:0000256" key="4">
    <source>
        <dbReference type="ARBA" id="ARBA00074102"/>
    </source>
</evidence>
<dbReference type="InterPro" id="IPR005123">
    <property type="entry name" value="Oxoglu/Fe-dep_dioxygenase_dom"/>
</dbReference>
<dbReference type="InterPro" id="IPR044861">
    <property type="entry name" value="IPNS-like_FE2OG_OXY"/>
</dbReference>
<comment type="similarity">
    <text evidence="6">Belongs to the iron/ascorbate-dependent oxidoreductase family.</text>
</comment>
<evidence type="ECO:0000256" key="1">
    <source>
        <dbReference type="ARBA" id="ARBA00022723"/>
    </source>
</evidence>
<dbReference type="GO" id="GO:0046872">
    <property type="term" value="F:metal ion binding"/>
    <property type="evidence" value="ECO:0007669"/>
    <property type="project" value="UniProtKB-KW"/>
</dbReference>
<dbReference type="FunFam" id="2.60.120.330:FF:000017">
    <property type="entry name" value="2-oxoglutarate-dependent dioxygenase DAO"/>
    <property type="match status" value="1"/>
</dbReference>
<evidence type="ECO:0000259" key="7">
    <source>
        <dbReference type="PROSITE" id="PS51471"/>
    </source>
</evidence>
<dbReference type="AlphaFoldDB" id="A0AA38SKE7"/>
<sequence length="323" mass="37164">MGSDGYIQLPVIDFSMLNYNQNPEATNHLLHWDSIKTQVLESLQKYGCFQASIDGVPPELNEAVYGAIKQLYELPLEVKSKNVSTTMFNGYIGNSTPLPLYESMGIDEPYVHQQVENFTNLMWPQGNPQVCNDIHIYSKKLREVELMVKKMVFEIFDLEKHLNEHIELTTYVLKLMKYRAPKPNETYLGLHPHADAGIMTILHQNEVEGLEIQMKDEEEWLKVKLSPNLFTIMAGETLNVWLNGRLHAPLHRVMLKGNTDRFSLALFALPKIGYTLKAVEEMVDEEHPLLFKPFDYGEFVKFLFTVGRPIDKFAVKSYCGISY</sequence>
<dbReference type="SUPFAM" id="SSF51197">
    <property type="entry name" value="Clavaminate synthase-like"/>
    <property type="match status" value="1"/>
</dbReference>
<dbReference type="PROSITE" id="PS51471">
    <property type="entry name" value="FE2OG_OXY"/>
    <property type="match status" value="1"/>
</dbReference>
<dbReference type="InterPro" id="IPR026992">
    <property type="entry name" value="DIOX_N"/>
</dbReference>
<dbReference type="Pfam" id="PF03171">
    <property type="entry name" value="2OG-FeII_Oxy"/>
    <property type="match status" value="1"/>
</dbReference>
<keyword evidence="1 6" id="KW-0479">Metal-binding</keyword>
<dbReference type="PANTHER" id="PTHR47990">
    <property type="entry name" value="2-OXOGLUTARATE (2OG) AND FE(II)-DEPENDENT OXYGENASE SUPERFAMILY PROTEIN-RELATED"/>
    <property type="match status" value="1"/>
</dbReference>
<dbReference type="GO" id="GO:0016705">
    <property type="term" value="F:oxidoreductase activity, acting on paired donors, with incorporation or reduction of molecular oxygen"/>
    <property type="evidence" value="ECO:0007669"/>
    <property type="project" value="UniProtKB-ARBA"/>
</dbReference>
<dbReference type="InterPro" id="IPR027443">
    <property type="entry name" value="IPNS-like_sf"/>
</dbReference>
<keyword evidence="9" id="KW-1185">Reference proteome</keyword>
<evidence type="ECO:0000256" key="2">
    <source>
        <dbReference type="ARBA" id="ARBA00023004"/>
    </source>
</evidence>
<comment type="caution">
    <text evidence="8">The sequence shown here is derived from an EMBL/GenBank/DDBJ whole genome shotgun (WGS) entry which is preliminary data.</text>
</comment>
<name>A0AA38SKE7_9ASTR</name>
<organism evidence="8 9">
    <name type="scientific">Centaurea solstitialis</name>
    <name type="common">yellow star-thistle</name>
    <dbReference type="NCBI Taxonomy" id="347529"/>
    <lineage>
        <taxon>Eukaryota</taxon>
        <taxon>Viridiplantae</taxon>
        <taxon>Streptophyta</taxon>
        <taxon>Embryophyta</taxon>
        <taxon>Tracheophyta</taxon>
        <taxon>Spermatophyta</taxon>
        <taxon>Magnoliopsida</taxon>
        <taxon>eudicotyledons</taxon>
        <taxon>Gunneridae</taxon>
        <taxon>Pentapetalae</taxon>
        <taxon>asterids</taxon>
        <taxon>campanulids</taxon>
        <taxon>Asterales</taxon>
        <taxon>Asteraceae</taxon>
        <taxon>Carduoideae</taxon>
        <taxon>Cardueae</taxon>
        <taxon>Centaureinae</taxon>
        <taxon>Centaurea</taxon>
    </lineage>
</organism>
<dbReference type="Gene3D" id="2.60.120.330">
    <property type="entry name" value="B-lactam Antibiotic, Isopenicillin N Synthase, Chain"/>
    <property type="match status" value="1"/>
</dbReference>
<dbReference type="Proteomes" id="UP001172457">
    <property type="component" value="Chromosome 8"/>
</dbReference>
<proteinExistence type="inferred from homology"/>
<comment type="function">
    <text evidence="3">2-oxoglutarate-dependent dioxygenase essential for auxin catabolism and maintenance of auxin homeostasis in reproductive organs. Catalyzes the irreversible oxidation of indole-3-acetic acid (IAA) to the biologically inactive 2-oxoindole-3-acetic acid (OxIAA).</text>
</comment>
<evidence type="ECO:0000313" key="8">
    <source>
        <dbReference type="EMBL" id="KAJ9537586.1"/>
    </source>
</evidence>
<reference evidence="8" key="1">
    <citation type="submission" date="2023-03" db="EMBL/GenBank/DDBJ databases">
        <title>Chromosome-scale reference genome and RAD-based genetic map of yellow starthistle (Centaurea solstitialis) reveal putative structural variation and QTLs associated with invader traits.</title>
        <authorList>
            <person name="Reatini B."/>
            <person name="Cang F.A."/>
            <person name="Jiang Q."/>
            <person name="Mckibben M.T.W."/>
            <person name="Barker M.S."/>
            <person name="Rieseberg L.H."/>
            <person name="Dlugosch K.M."/>
        </authorList>
    </citation>
    <scope>NUCLEOTIDE SEQUENCE</scope>
    <source>
        <strain evidence="8">CAN-66</strain>
        <tissue evidence="8">Leaf</tissue>
    </source>
</reference>
<evidence type="ECO:0000313" key="9">
    <source>
        <dbReference type="Proteomes" id="UP001172457"/>
    </source>
</evidence>
<keyword evidence="6" id="KW-0560">Oxidoreductase</keyword>
<protein>
    <recommendedName>
        <fullName evidence="4">2-oxoglutarate-dependent dioxygenase DAO</fullName>
    </recommendedName>
    <alternativeName>
        <fullName evidence="5">Protein DIOXYGENASE FOR AUXIN OXIDATION</fullName>
    </alternativeName>
</protein>
<accession>A0AA38SKE7</accession>
<dbReference type="Pfam" id="PF14226">
    <property type="entry name" value="DIOX_N"/>
    <property type="match status" value="1"/>
</dbReference>
<evidence type="ECO:0000256" key="6">
    <source>
        <dbReference type="RuleBase" id="RU003682"/>
    </source>
</evidence>
<gene>
    <name evidence="8" type="ORF">OSB04_030319</name>
</gene>
<keyword evidence="2 6" id="KW-0408">Iron</keyword>
<evidence type="ECO:0000256" key="3">
    <source>
        <dbReference type="ARBA" id="ARBA00054658"/>
    </source>
</evidence>
<feature type="domain" description="Fe2OG dioxygenase" evidence="7">
    <location>
        <begin position="168"/>
        <end position="270"/>
    </location>
</feature>